<organism evidence="1 2">
    <name type="scientific">Pseudomonas vranovensis</name>
    <dbReference type="NCBI Taxonomy" id="321661"/>
    <lineage>
        <taxon>Bacteria</taxon>
        <taxon>Pseudomonadati</taxon>
        <taxon>Pseudomonadota</taxon>
        <taxon>Gammaproteobacteria</taxon>
        <taxon>Pseudomonadales</taxon>
        <taxon>Pseudomonadaceae</taxon>
        <taxon>Pseudomonas</taxon>
    </lineage>
</organism>
<sequence>MGSDDSDATDEPVNPRERYAAPFVPAAMELTEDDVLGHLVRREDQLRPLEISIKEIWADYNAAPPGVDTKVEFLWRNDVVETFTFSQPVIPDDVIPVVCKMPSEYMAAPGPARVEYRVTVSLNPSTSHATHLFIDKQAPNGDEEGTPLQFDQEVLISGVTEDYLSRHDTVDARVEPWPDIRVGDLLTYYWEKLPVIDTDEQPRELPYAGELRITDVNAPIIVQYDAMLVRESGSGPHNAYYRLEDRTGNRGPTSEVQPIEVVLDELPGALPDPRVPRFDVDGLIDLEDAREGVEVHIDVISDAQQGDQVQVYWRGLALRLITIAENQQWPLRAPVSWAILAAGGFAAPFVDRVHYTWRRGGASLSSSTLWVDIDLTVAGPPPGPDPVNPLLLPAVVKGTTADNVLTGADAGQDARVEILLYDNPQFGQVLELFWGSHPQAVDRYEVKAEDVGGQLIVLSVPWAIIHSVGNSPALPMQYTTFNGVNRQRSPITSVRVEVRVIEGLAPATFPDAKTNQWIRCEEQPWLGVRVEIPKDPQLQVDDKLILLWEGDYNQSGNNPIPGTQGRFEHVLTREDLEAEHGYRFTVLPYDPLIKLAARSEPGGGGGNVRYRLEKGNGSGVGESGLARARLSVIDLSTGLYCDPEA</sequence>
<dbReference type="AlphaFoldDB" id="A0A423DZX4"/>
<reference evidence="1 2" key="1">
    <citation type="submission" date="2016-10" db="EMBL/GenBank/DDBJ databases">
        <title>Comparative genome analysis of multiple Pseudomonas spp. focuses on biocontrol and plant growth promoting traits.</title>
        <authorList>
            <person name="Tao X.-Y."/>
            <person name="Taylor C.G."/>
        </authorList>
    </citation>
    <scope>NUCLEOTIDE SEQUENCE [LARGE SCALE GENOMIC DNA]</scope>
    <source>
        <strain evidence="1 2">15D11</strain>
    </source>
</reference>
<name>A0A423DZX4_9PSED</name>
<dbReference type="Proteomes" id="UP000285286">
    <property type="component" value="Unassembled WGS sequence"/>
</dbReference>
<comment type="caution">
    <text evidence="1">The sequence shown here is derived from an EMBL/GenBank/DDBJ whole genome shotgun (WGS) entry which is preliminary data.</text>
</comment>
<evidence type="ECO:0000313" key="2">
    <source>
        <dbReference type="Proteomes" id="UP000285286"/>
    </source>
</evidence>
<evidence type="ECO:0000313" key="1">
    <source>
        <dbReference type="EMBL" id="ROL78528.1"/>
    </source>
</evidence>
<proteinExistence type="predicted"/>
<protein>
    <submittedName>
        <fullName evidence="1">Uncharacterized protein</fullName>
    </submittedName>
</protein>
<dbReference type="RefSeq" id="WP_123564665.1">
    <property type="nucleotide sequence ID" value="NZ_MOAM01000005.1"/>
</dbReference>
<dbReference type="EMBL" id="MOAM01000005">
    <property type="protein sequence ID" value="ROL78528.1"/>
    <property type="molecule type" value="Genomic_DNA"/>
</dbReference>
<accession>A0A423DZX4</accession>
<keyword evidence="2" id="KW-1185">Reference proteome</keyword>
<gene>
    <name evidence="1" type="ORF">BHU25_02440</name>
</gene>